<keyword evidence="1" id="KW-0677">Repeat</keyword>
<dbReference type="InterPro" id="IPR036770">
    <property type="entry name" value="Ankyrin_rpt-contain_sf"/>
</dbReference>
<comment type="caution">
    <text evidence="7">The sequence shown here is derived from an EMBL/GenBank/DDBJ whole genome shotgun (WGS) entry which is preliminary data.</text>
</comment>
<keyword evidence="4" id="KW-0413">Isomerase</keyword>
<feature type="domain" description="J" evidence="5">
    <location>
        <begin position="76"/>
        <end position="136"/>
    </location>
</feature>
<dbReference type="OrthoDB" id="69177at2759"/>
<feature type="non-terminal residue" evidence="7">
    <location>
        <position position="804"/>
    </location>
</feature>
<dbReference type="Gene3D" id="1.10.287.110">
    <property type="entry name" value="DnaJ domain"/>
    <property type="match status" value="1"/>
</dbReference>
<dbReference type="PANTHER" id="PTHR24198">
    <property type="entry name" value="ANKYRIN REPEAT AND PROTEIN KINASE DOMAIN-CONTAINING PROTEIN"/>
    <property type="match status" value="1"/>
</dbReference>
<dbReference type="Gene3D" id="3.10.50.40">
    <property type="match status" value="1"/>
</dbReference>
<dbReference type="AlphaFoldDB" id="A0A812K050"/>
<evidence type="ECO:0000259" key="5">
    <source>
        <dbReference type="PROSITE" id="PS50076"/>
    </source>
</evidence>
<dbReference type="Proteomes" id="UP000601435">
    <property type="component" value="Unassembled WGS sequence"/>
</dbReference>
<dbReference type="SUPFAM" id="SSF46565">
    <property type="entry name" value="Chaperone J-domain"/>
    <property type="match status" value="1"/>
</dbReference>
<dbReference type="InterPro" id="IPR046357">
    <property type="entry name" value="PPIase_dom_sf"/>
</dbReference>
<dbReference type="PROSITE" id="PS50297">
    <property type="entry name" value="ANK_REP_REGION"/>
    <property type="match status" value="2"/>
</dbReference>
<evidence type="ECO:0000313" key="8">
    <source>
        <dbReference type="Proteomes" id="UP000601435"/>
    </source>
</evidence>
<dbReference type="PROSITE" id="PS50088">
    <property type="entry name" value="ANK_REPEAT"/>
    <property type="match status" value="2"/>
</dbReference>
<protein>
    <submittedName>
        <fullName evidence="7">ANKK1 protein</fullName>
    </submittedName>
</protein>
<evidence type="ECO:0000256" key="4">
    <source>
        <dbReference type="PROSITE-ProRule" id="PRU00278"/>
    </source>
</evidence>
<evidence type="ECO:0000313" key="7">
    <source>
        <dbReference type="EMBL" id="CAE7219546.1"/>
    </source>
</evidence>
<dbReference type="CDD" id="cd06257">
    <property type="entry name" value="DnaJ"/>
    <property type="match status" value="1"/>
</dbReference>
<dbReference type="GO" id="GO:0005737">
    <property type="term" value="C:cytoplasm"/>
    <property type="evidence" value="ECO:0007669"/>
    <property type="project" value="TreeGrafter"/>
</dbReference>
<dbReference type="InterPro" id="IPR036869">
    <property type="entry name" value="J_dom_sf"/>
</dbReference>
<sequence length="804" mass="86997">DAELVKRRGTWVSGKLMEIYWQEVAVSKLLQLPSGHASEQGALIGSNGLQRAKCVWDAQAEEVDEDPVCRILRAPDAFAVLGIGENGPDPAEAKATYKRLALRVHPDKVRNGSASDAKAAFSRLDAAAKIVEALSEHHIDACRELRRVLRWDPLTVKGACQLLQVELESDEAQVNKAKDTLKHKLAKAQLPEALSEVQKGLDACATAAQTLRIARQVGPSSSERLVLEGVPLGSLTAIGLRDLRDIGGNLQVRTASYRAGEDVRVALCCGATAQLTLKDLEEPAALCRWQPKAVALQWATKAMSLPRSESSACSICICIREREDEDEVAEDPSARPAKRHKGAVGPRSVRLRHLLLRCAEPGKMLPEDPMARRARAKTQQNRTPAEAEAELVDQALDALSEIVAESGSGCRPGSEPERERESGYTALHYAAQYGMLRLAAALLDTGAPMNSQTKDLFLQNVVVQAGGQTPLHLAARFGEEEVVKLLVSRRADVSATDVDGFAAVEIARLHNRNSICEILGVSPCLLDKEDLGNRAAKAVEAGKIRAAQHLEVPANLREVYTLKAVWSPLECDYVLDAVKAAVKTSSGWTTERHAAYATTDMPCSLIPEIDAWVRGSLAETVLPELAKRHGWGDGSGSCLYFRDLFFVQYSVQGQAGLALHRDGSIISFNILLNSAQDFEGGGTYVEADECSTEVLICMQGAAGYIIVGFVDLDEAVLRSLLAMDTDVNGADPDAQRSSAFRKLCQQRSECSSADNAGQLCGDLGWVSRGQCEPAFEQAAFTLRKAEFSDVVTTSRGVHLIQRIA</sequence>
<keyword evidence="8" id="KW-1185">Reference proteome</keyword>
<feature type="repeat" description="ANK" evidence="3">
    <location>
        <begin position="422"/>
        <end position="454"/>
    </location>
</feature>
<dbReference type="SMART" id="SM00248">
    <property type="entry name" value="ANK"/>
    <property type="match status" value="2"/>
</dbReference>
<keyword evidence="4" id="KW-0697">Rotamase</keyword>
<gene>
    <name evidence="7" type="primary">ANKK1</name>
    <name evidence="7" type="ORF">SNEC2469_LOCUS2726</name>
</gene>
<dbReference type="PROSITE" id="PS50076">
    <property type="entry name" value="DNAJ_2"/>
    <property type="match status" value="1"/>
</dbReference>
<feature type="domain" description="PpiC" evidence="6">
    <location>
        <begin position="704"/>
        <end position="804"/>
    </location>
</feature>
<dbReference type="SUPFAM" id="SSF48403">
    <property type="entry name" value="Ankyrin repeat"/>
    <property type="match status" value="1"/>
</dbReference>
<dbReference type="Pfam" id="PF00639">
    <property type="entry name" value="Rotamase"/>
    <property type="match status" value="1"/>
</dbReference>
<dbReference type="InterPro" id="IPR001623">
    <property type="entry name" value="DnaJ_domain"/>
</dbReference>
<evidence type="ECO:0000259" key="6">
    <source>
        <dbReference type="PROSITE" id="PS50198"/>
    </source>
</evidence>
<dbReference type="PROSITE" id="PS50198">
    <property type="entry name" value="PPIC_PPIASE_2"/>
    <property type="match status" value="1"/>
</dbReference>
<keyword evidence="2 3" id="KW-0040">ANK repeat</keyword>
<dbReference type="PANTHER" id="PTHR24198:SF165">
    <property type="entry name" value="ANKYRIN REPEAT-CONTAINING PROTEIN-RELATED"/>
    <property type="match status" value="1"/>
</dbReference>
<name>A0A812K050_9DINO</name>
<dbReference type="SUPFAM" id="SSF54534">
    <property type="entry name" value="FKBP-like"/>
    <property type="match status" value="1"/>
</dbReference>
<evidence type="ECO:0000256" key="2">
    <source>
        <dbReference type="ARBA" id="ARBA00023043"/>
    </source>
</evidence>
<proteinExistence type="predicted"/>
<reference evidence="7" key="1">
    <citation type="submission" date="2021-02" db="EMBL/GenBank/DDBJ databases">
        <authorList>
            <person name="Dougan E. K."/>
            <person name="Rhodes N."/>
            <person name="Thang M."/>
            <person name="Chan C."/>
        </authorList>
    </citation>
    <scope>NUCLEOTIDE SEQUENCE</scope>
</reference>
<feature type="repeat" description="ANK" evidence="3">
    <location>
        <begin position="466"/>
        <end position="498"/>
    </location>
</feature>
<dbReference type="Pfam" id="PF12796">
    <property type="entry name" value="Ank_2"/>
    <property type="match status" value="1"/>
</dbReference>
<dbReference type="InterPro" id="IPR000297">
    <property type="entry name" value="PPIase_PpiC"/>
</dbReference>
<evidence type="ECO:0000256" key="1">
    <source>
        <dbReference type="ARBA" id="ARBA00022737"/>
    </source>
</evidence>
<dbReference type="EMBL" id="CAJNJA010007050">
    <property type="protein sequence ID" value="CAE7219546.1"/>
    <property type="molecule type" value="Genomic_DNA"/>
</dbReference>
<accession>A0A812K050</accession>
<dbReference type="InterPro" id="IPR002110">
    <property type="entry name" value="Ankyrin_rpt"/>
</dbReference>
<organism evidence="7 8">
    <name type="scientific">Symbiodinium necroappetens</name>
    <dbReference type="NCBI Taxonomy" id="1628268"/>
    <lineage>
        <taxon>Eukaryota</taxon>
        <taxon>Sar</taxon>
        <taxon>Alveolata</taxon>
        <taxon>Dinophyceae</taxon>
        <taxon>Suessiales</taxon>
        <taxon>Symbiodiniaceae</taxon>
        <taxon>Symbiodinium</taxon>
    </lineage>
</organism>
<dbReference type="PRINTS" id="PR01415">
    <property type="entry name" value="ANKYRIN"/>
</dbReference>
<dbReference type="Pfam" id="PF00226">
    <property type="entry name" value="DnaJ"/>
    <property type="match status" value="1"/>
</dbReference>
<dbReference type="Gene3D" id="1.25.40.20">
    <property type="entry name" value="Ankyrin repeat-containing domain"/>
    <property type="match status" value="1"/>
</dbReference>
<dbReference type="GO" id="GO:0003755">
    <property type="term" value="F:peptidyl-prolyl cis-trans isomerase activity"/>
    <property type="evidence" value="ECO:0007669"/>
    <property type="project" value="UniProtKB-KW"/>
</dbReference>
<evidence type="ECO:0000256" key="3">
    <source>
        <dbReference type="PROSITE-ProRule" id="PRU00023"/>
    </source>
</evidence>